<dbReference type="Pfam" id="PF07944">
    <property type="entry name" value="Beta-AFase-like_GH127_cat"/>
    <property type="match status" value="1"/>
</dbReference>
<evidence type="ECO:0000259" key="4">
    <source>
        <dbReference type="Pfam" id="PF20737"/>
    </source>
</evidence>
<dbReference type="GO" id="GO:0005975">
    <property type="term" value="P:carbohydrate metabolic process"/>
    <property type="evidence" value="ECO:0007669"/>
    <property type="project" value="InterPro"/>
</dbReference>
<protein>
    <submittedName>
        <fullName evidence="5">Six-hairpin glycosidase</fullName>
    </submittedName>
</protein>
<organism evidence="5 6">
    <name type="scientific">Niabella soli DSM 19437</name>
    <dbReference type="NCBI Taxonomy" id="929713"/>
    <lineage>
        <taxon>Bacteria</taxon>
        <taxon>Pseudomonadati</taxon>
        <taxon>Bacteroidota</taxon>
        <taxon>Chitinophagia</taxon>
        <taxon>Chitinophagales</taxon>
        <taxon>Chitinophagaceae</taxon>
        <taxon>Niabella</taxon>
    </lineage>
</organism>
<sequence>MLFLQLFYFLYLEYYFKFNSAINMKAFRLLVFLLIAPMILFGQRPTVNAGEDRDVVTGGKTYLSGVIKSSADKITWSKVSGPGAVVFSHADKKDATATFSAPGEYVLQLTATEGAQATSSTLKVSVHEPPPAKRLDVVYTKRYKIDSKLWSDRLKTMIVNWIPWCIDQCERTDLTTGDGGIDNFIEAAKALRGEPHNKHKGYVFSNAWVHQTVESMCEALMVDPQGDAEMIAAQAKMKKTLDKWIPIILSAQEPDGYLQTAFTLRDTSKWHQRWSPERRGNHEGYVAGYFIESAINHYTLTEGKDKRLYNAAKKLADCWVANIGPGKKTWYDGHQEMEQALVRFGRFVNDMEGKKSHGDSYIRLAKFLLDSRNGGSSYDQSHVPVQQQYEAVGHAVRAVYNYSGMADVAAETGDKDYQSAVLSLWDNMVNKKYYLTGGIGSGETSEGFGPNYSLGNNAYCESCSSCGLIFFQYKMNLAYHDAKYADLYEETMYNALLGSLDLNGKNFTYTNPLNTAEGRYQWHVCPCCVGNIPRTLLMIPTWTYVKGTDGLYVNLFIGSTINVEKVAGTDVEMIQKTDYPWSGNMSLVVNPKQTKAFTLYIRVPNRATSKLYTTFPQVSGLESLMVNGQPVPVKIEKGYAVIKRTWKKGDRVTWAIPMQIQKVTADNKIKADQDKVALRYGPLVYNVEQADQPNIDQSLGNAPLSLEWQPNFLHGIMAIKGKWADGTPLLAIPNYARLNRVPTTPHLPPNDDKQAQKPLSVIWMKK</sequence>
<dbReference type="InterPro" id="IPR049046">
    <property type="entry name" value="Beta-AFase-like_GH127_middle"/>
</dbReference>
<proteinExistence type="predicted"/>
<dbReference type="HOGENOM" id="CLU_013148_2_0_10"/>
<dbReference type="InterPro" id="IPR013783">
    <property type="entry name" value="Ig-like_fold"/>
</dbReference>
<dbReference type="AlphaFoldDB" id="W0EV91"/>
<dbReference type="Proteomes" id="UP000003586">
    <property type="component" value="Chromosome"/>
</dbReference>
<dbReference type="GO" id="GO:0016798">
    <property type="term" value="F:hydrolase activity, acting on glycosyl bonds"/>
    <property type="evidence" value="ECO:0007669"/>
    <property type="project" value="UniProtKB-KW"/>
</dbReference>
<dbReference type="KEGG" id="nso:NIASO_04900"/>
<dbReference type="InterPro" id="IPR049049">
    <property type="entry name" value="Beta-AFase-like_GH127_C"/>
</dbReference>
<evidence type="ECO:0000313" key="5">
    <source>
        <dbReference type="EMBL" id="AHF14705.1"/>
    </source>
</evidence>
<dbReference type="Pfam" id="PF20737">
    <property type="entry name" value="Glyco_hydro127C"/>
    <property type="match status" value="1"/>
</dbReference>
<dbReference type="InterPro" id="IPR012878">
    <property type="entry name" value="Beta-AFase-like_GH127_cat"/>
</dbReference>
<dbReference type="SUPFAM" id="SSF48208">
    <property type="entry name" value="Six-hairpin glycosidases"/>
    <property type="match status" value="1"/>
</dbReference>
<dbReference type="eggNOG" id="COG3533">
    <property type="taxonomic scope" value="Bacteria"/>
</dbReference>
<dbReference type="Pfam" id="PF20736">
    <property type="entry name" value="Glyco_hydro127M"/>
    <property type="match status" value="1"/>
</dbReference>
<feature type="domain" description="Non-reducing end beta-L-arabinofuranosidase-like GH127 middle" evidence="3">
    <location>
        <begin position="551"/>
        <end position="658"/>
    </location>
</feature>
<keyword evidence="6" id="KW-1185">Reference proteome</keyword>
<dbReference type="PANTHER" id="PTHR43465:SF2">
    <property type="entry name" value="DUF1680 DOMAIN PROTEIN (AFU_ORTHOLOGUE AFUA_1G08910)"/>
    <property type="match status" value="1"/>
</dbReference>
<dbReference type="EMBL" id="CP007035">
    <property type="protein sequence ID" value="AHF14705.1"/>
    <property type="molecule type" value="Genomic_DNA"/>
</dbReference>
<feature type="region of interest" description="Disordered" evidence="1">
    <location>
        <begin position="743"/>
        <end position="766"/>
    </location>
</feature>
<keyword evidence="5" id="KW-0378">Hydrolase</keyword>
<dbReference type="InterPro" id="IPR049174">
    <property type="entry name" value="Beta-AFase-like"/>
</dbReference>
<dbReference type="STRING" id="929713.NIASO_04900"/>
<feature type="domain" description="Non-reducing end beta-L-arabinofuranosidase-like GH127 catalytic" evidence="2">
    <location>
        <begin position="146"/>
        <end position="536"/>
    </location>
</feature>
<evidence type="ECO:0000259" key="3">
    <source>
        <dbReference type="Pfam" id="PF20736"/>
    </source>
</evidence>
<evidence type="ECO:0000256" key="1">
    <source>
        <dbReference type="SAM" id="MobiDB-lite"/>
    </source>
</evidence>
<feature type="domain" description="Non-reducing end beta-L-arabinofuranosidase-like GH127 C-terminal" evidence="4">
    <location>
        <begin position="661"/>
        <end position="743"/>
    </location>
</feature>
<dbReference type="Pfam" id="PF22352">
    <property type="entry name" value="K319L-like_PKD"/>
    <property type="match status" value="1"/>
</dbReference>
<reference evidence="5 6" key="1">
    <citation type="submission" date="2013-12" db="EMBL/GenBank/DDBJ databases">
        <authorList>
            <consortium name="DOE Joint Genome Institute"/>
            <person name="Eisen J."/>
            <person name="Huntemann M."/>
            <person name="Han J."/>
            <person name="Chen A."/>
            <person name="Kyrpides N."/>
            <person name="Mavromatis K."/>
            <person name="Markowitz V."/>
            <person name="Palaniappan K."/>
            <person name="Ivanova N."/>
            <person name="Schaumberg A."/>
            <person name="Pati A."/>
            <person name="Liolios K."/>
            <person name="Nordberg H.P."/>
            <person name="Cantor M.N."/>
            <person name="Hua S.X."/>
            <person name="Woyke T."/>
        </authorList>
    </citation>
    <scope>NUCLEOTIDE SEQUENCE [LARGE SCALE GENOMIC DNA]</scope>
    <source>
        <strain evidence="6">DSM 19437</strain>
    </source>
</reference>
<dbReference type="InterPro" id="IPR008928">
    <property type="entry name" value="6-hairpin_glycosidase_sf"/>
</dbReference>
<dbReference type="OrthoDB" id="9757939at2"/>
<evidence type="ECO:0000313" key="6">
    <source>
        <dbReference type="Proteomes" id="UP000003586"/>
    </source>
</evidence>
<gene>
    <name evidence="5" type="ORF">NIASO_04900</name>
</gene>
<accession>W0EV91</accession>
<name>W0EV91_9BACT</name>
<keyword evidence="5" id="KW-0326">Glycosidase</keyword>
<dbReference type="PANTHER" id="PTHR43465">
    <property type="entry name" value="DUF1680 DOMAIN PROTEIN (AFU_ORTHOLOGUE AFUA_1G08910)"/>
    <property type="match status" value="1"/>
</dbReference>
<dbReference type="Gene3D" id="2.60.40.10">
    <property type="entry name" value="Immunoglobulins"/>
    <property type="match status" value="1"/>
</dbReference>
<evidence type="ECO:0000259" key="2">
    <source>
        <dbReference type="Pfam" id="PF07944"/>
    </source>
</evidence>